<dbReference type="EMBL" id="HBUE01206135">
    <property type="protein sequence ID" value="CAG6532020.1"/>
    <property type="molecule type" value="Transcribed_RNA"/>
</dbReference>
<dbReference type="InterPro" id="IPR032675">
    <property type="entry name" value="LRR_dom_sf"/>
</dbReference>
<accession>A0A8D8HBP2</accession>
<dbReference type="Pfam" id="PF12937">
    <property type="entry name" value="F-box-like"/>
    <property type="match status" value="1"/>
</dbReference>
<dbReference type="SUPFAM" id="SSF81383">
    <property type="entry name" value="F-box domain"/>
    <property type="match status" value="1"/>
</dbReference>
<dbReference type="PANTHER" id="PTHR38926">
    <property type="entry name" value="F-BOX DOMAIN CONTAINING PROTEIN, EXPRESSED"/>
    <property type="match status" value="1"/>
</dbReference>
<dbReference type="Gene3D" id="3.80.10.10">
    <property type="entry name" value="Ribonuclease Inhibitor"/>
    <property type="match status" value="1"/>
</dbReference>
<dbReference type="PANTHER" id="PTHR38926:SF73">
    <property type="entry name" value="F-BOX DOMAIN-CONTAINING PROTEIN"/>
    <property type="match status" value="1"/>
</dbReference>
<dbReference type="AlphaFoldDB" id="A0A8D8HBP2"/>
<proteinExistence type="predicted"/>
<dbReference type="EMBL" id="HBUE01312451">
    <property type="protein sequence ID" value="CAG6583892.1"/>
    <property type="molecule type" value="Transcribed_RNA"/>
</dbReference>
<dbReference type="SUPFAM" id="SSF52058">
    <property type="entry name" value="L domain-like"/>
    <property type="match status" value="1"/>
</dbReference>
<protein>
    <submittedName>
        <fullName evidence="2">(northern house mosquito) hypothetical protein</fullName>
    </submittedName>
</protein>
<name>A0A8D8HBP2_CULPI</name>
<evidence type="ECO:0000259" key="1">
    <source>
        <dbReference type="Pfam" id="PF12937"/>
    </source>
</evidence>
<sequence>MESLKHKLPSDVEEEDAFPDVKRVRPAADLPPEMWELIFRNLNAYWLRSARLTCSSWDQIIRGSSRLMSKFVLTLTTYNFMEDRKMVRNLLATGGGYTRVKMDFELIGIHKPRENWLKPLGTTLRTLTLEFSCTEVLLTGLLKELPNLKQLKLIVRSHWFGSGVPSIRLDKLDELSITDPVPNILSFCRMLCPQLKALKLHGYCGAKSKLKNEIVALISSTSRTLKELTIRVSKKIVDDLVEIEDLRLARLAVHGDADDVLRFVKQQPIIEDLEISRNIGISTLDEIISVLPKLKKLQVTIVNRGIQKTFSFMKLLTIESLTIRIEDWFMPIGANPLLNLTDCILTNLRSLSLFRCNLTGQFLSDLQRTHVSELTLESCSLPRLSDLAPLKLLHHIELNNNEYLNGPADDDSRCSSSVRSLKISEDDRSNLLAAAKIFPNLECYEAAGYTDIDEGVLEVILQHSPLVKELRFPMFHFGDVNCLRYAVHRFPALKTMVIHCSKEKRASFVESVRGESCNVAVEFTC</sequence>
<reference evidence="2" key="1">
    <citation type="submission" date="2021-05" db="EMBL/GenBank/DDBJ databases">
        <authorList>
            <person name="Alioto T."/>
            <person name="Alioto T."/>
            <person name="Gomez Garrido J."/>
        </authorList>
    </citation>
    <scope>NUCLEOTIDE SEQUENCE</scope>
</reference>
<dbReference type="InterPro" id="IPR036047">
    <property type="entry name" value="F-box-like_dom_sf"/>
</dbReference>
<feature type="domain" description="F-box" evidence="1">
    <location>
        <begin position="28"/>
        <end position="70"/>
    </location>
</feature>
<evidence type="ECO:0000313" key="2">
    <source>
        <dbReference type="EMBL" id="CAG6532020.1"/>
    </source>
</evidence>
<organism evidence="2">
    <name type="scientific">Culex pipiens</name>
    <name type="common">House mosquito</name>
    <dbReference type="NCBI Taxonomy" id="7175"/>
    <lineage>
        <taxon>Eukaryota</taxon>
        <taxon>Metazoa</taxon>
        <taxon>Ecdysozoa</taxon>
        <taxon>Arthropoda</taxon>
        <taxon>Hexapoda</taxon>
        <taxon>Insecta</taxon>
        <taxon>Pterygota</taxon>
        <taxon>Neoptera</taxon>
        <taxon>Endopterygota</taxon>
        <taxon>Diptera</taxon>
        <taxon>Nematocera</taxon>
        <taxon>Culicoidea</taxon>
        <taxon>Culicidae</taxon>
        <taxon>Culicinae</taxon>
        <taxon>Culicini</taxon>
        <taxon>Culex</taxon>
        <taxon>Culex</taxon>
    </lineage>
</organism>
<dbReference type="InterPro" id="IPR001810">
    <property type="entry name" value="F-box_dom"/>
</dbReference>